<evidence type="ECO:0000313" key="10">
    <source>
        <dbReference type="Proteomes" id="UP000594118"/>
    </source>
</evidence>
<keyword evidence="4 7" id="KW-0812">Transmembrane</keyword>
<dbReference type="GO" id="GO:0022857">
    <property type="term" value="F:transmembrane transporter activity"/>
    <property type="evidence" value="ECO:0007669"/>
    <property type="project" value="UniProtKB-UniRule"/>
</dbReference>
<dbReference type="PANTHER" id="PTHR33362:SF5">
    <property type="entry name" value="C4-DICARBOXYLATE TRAP TRANSPORTER LARGE PERMEASE PROTEIN DCTM"/>
    <property type="match status" value="1"/>
</dbReference>
<gene>
    <name evidence="9" type="ORF">F3W81_00890</name>
</gene>
<dbReference type="InterPro" id="IPR010656">
    <property type="entry name" value="DctM"/>
</dbReference>
<dbReference type="RefSeq" id="WP_193081739.1">
    <property type="nucleotide sequence ID" value="NZ_CP045201.1"/>
</dbReference>
<comment type="subunit">
    <text evidence="7">The complex comprises the extracytoplasmic solute receptor protein and the two transmembrane proteins.</text>
</comment>
<evidence type="ECO:0000313" key="9">
    <source>
        <dbReference type="EMBL" id="QOL79517.1"/>
    </source>
</evidence>
<dbReference type="InterPro" id="IPR004681">
    <property type="entry name" value="TRAP_DctM"/>
</dbReference>
<comment type="function">
    <text evidence="7">Part of the tripartite ATP-independent periplasmic (TRAP) transport system.</text>
</comment>
<feature type="transmembrane region" description="Helical" evidence="7">
    <location>
        <begin position="146"/>
        <end position="167"/>
    </location>
</feature>
<evidence type="ECO:0000256" key="4">
    <source>
        <dbReference type="ARBA" id="ARBA00022692"/>
    </source>
</evidence>
<dbReference type="KEGG" id="pshq:F3W81_00890"/>
<evidence type="ECO:0000256" key="5">
    <source>
        <dbReference type="ARBA" id="ARBA00022989"/>
    </source>
</evidence>
<keyword evidence="3 7" id="KW-0997">Cell inner membrane</keyword>
<keyword evidence="6 7" id="KW-0472">Membrane</keyword>
<feature type="transmembrane region" description="Helical" evidence="7">
    <location>
        <begin position="283"/>
        <end position="301"/>
    </location>
</feature>
<keyword evidence="7" id="KW-0813">Transport</keyword>
<feature type="transmembrane region" description="Helical" evidence="7">
    <location>
        <begin position="173"/>
        <end position="199"/>
    </location>
</feature>
<sequence>MELLANWPVGMAALFVLLLVGLPISIALTLIGLLGTVSIIGWNPALSLLSTTFFDQGKNYSLSVLPLFLLMGNFVVQSGIAKELYEAAHAWLRHRKGGLALATVIACGGFSSVCGSSMATAATMARISLPSMRRYGYPDDLSTASIAAGGTLGILIPPSVILVFYGIMTQQDIGKLFLAGIIPGILGILGYTTAVWLSIRFRGIELATEPKLPLRDRLRALKGTLGAIILFIFVMGGIYLGVFTPTESAGMGAAGALLLTILSGKFTISSAFVTLFDAAKTTAMMFFILFGALTFTNYVNFSGMTGDMQAFVTYFGDGPTSVILTILVIYLVLGCVLEGLSMIMLTVPIFYPVVAAQGFDLIWFGVFVVVITEISYITPPVGMNAFVLRSVVKDVQLGTIFRGLVPFVLMDVVRIILLILVPGLVLFLPNSM</sequence>
<protein>
    <recommendedName>
        <fullName evidence="7">TRAP transporter large permease protein</fullName>
    </recommendedName>
</protein>
<evidence type="ECO:0000256" key="7">
    <source>
        <dbReference type="RuleBase" id="RU369079"/>
    </source>
</evidence>
<proteinExistence type="inferred from homology"/>
<dbReference type="PANTHER" id="PTHR33362">
    <property type="entry name" value="SIALIC ACID TRAP TRANSPORTER PERMEASE PROTEIN SIAT-RELATED"/>
    <property type="match status" value="1"/>
</dbReference>
<keyword evidence="10" id="KW-1185">Reference proteome</keyword>
<evidence type="ECO:0000259" key="8">
    <source>
        <dbReference type="Pfam" id="PF06808"/>
    </source>
</evidence>
<feature type="transmembrane region" description="Helical" evidence="7">
    <location>
        <begin position="220"/>
        <end position="242"/>
    </location>
</feature>
<dbReference type="Proteomes" id="UP000594118">
    <property type="component" value="Chromosome"/>
</dbReference>
<comment type="subcellular location">
    <subcellularLocation>
        <location evidence="1 7">Cell inner membrane</location>
        <topology evidence="1 7">Multi-pass membrane protein</topology>
    </subcellularLocation>
</comment>
<comment type="similarity">
    <text evidence="7">Belongs to the TRAP transporter large permease family.</text>
</comment>
<evidence type="ECO:0000256" key="3">
    <source>
        <dbReference type="ARBA" id="ARBA00022519"/>
    </source>
</evidence>
<dbReference type="Pfam" id="PF06808">
    <property type="entry name" value="DctM"/>
    <property type="match status" value="1"/>
</dbReference>
<evidence type="ECO:0000256" key="2">
    <source>
        <dbReference type="ARBA" id="ARBA00022475"/>
    </source>
</evidence>
<feature type="domain" description="TRAP C4-dicarboxylate transport system permease DctM subunit" evidence="8">
    <location>
        <begin position="12"/>
        <end position="424"/>
    </location>
</feature>
<feature type="transmembrane region" description="Helical" evidence="7">
    <location>
        <begin position="361"/>
        <end position="379"/>
    </location>
</feature>
<reference evidence="9 10" key="1">
    <citation type="submission" date="2019-10" db="EMBL/GenBank/DDBJ databases">
        <title>Pseudopuniceibacterium sp. HQ09 islated from Antarctica.</title>
        <authorList>
            <person name="Liao L."/>
            <person name="Su S."/>
            <person name="Chen B."/>
            <person name="Yu Y."/>
        </authorList>
    </citation>
    <scope>NUCLEOTIDE SEQUENCE [LARGE SCALE GENOMIC DNA]</scope>
    <source>
        <strain evidence="9 10">HQ09</strain>
    </source>
</reference>
<feature type="transmembrane region" description="Helical" evidence="7">
    <location>
        <begin position="254"/>
        <end position="276"/>
    </location>
</feature>
<dbReference type="EMBL" id="CP045201">
    <property type="protein sequence ID" value="QOL79517.1"/>
    <property type="molecule type" value="Genomic_DNA"/>
</dbReference>
<dbReference type="PIRSF" id="PIRSF006066">
    <property type="entry name" value="HI0050"/>
    <property type="match status" value="1"/>
</dbReference>
<dbReference type="AlphaFoldDB" id="A0A7L9WII9"/>
<feature type="transmembrane region" description="Helical" evidence="7">
    <location>
        <begin position="399"/>
        <end position="428"/>
    </location>
</feature>
<feature type="transmembrane region" description="Helical" evidence="7">
    <location>
        <begin position="60"/>
        <end position="80"/>
    </location>
</feature>
<keyword evidence="2" id="KW-1003">Cell membrane</keyword>
<dbReference type="GO" id="GO:0005886">
    <property type="term" value="C:plasma membrane"/>
    <property type="evidence" value="ECO:0007669"/>
    <property type="project" value="UniProtKB-SubCell"/>
</dbReference>
<evidence type="ECO:0000256" key="6">
    <source>
        <dbReference type="ARBA" id="ARBA00023136"/>
    </source>
</evidence>
<evidence type="ECO:0000256" key="1">
    <source>
        <dbReference type="ARBA" id="ARBA00004429"/>
    </source>
</evidence>
<feature type="transmembrane region" description="Helical" evidence="7">
    <location>
        <begin position="321"/>
        <end position="354"/>
    </location>
</feature>
<organism evidence="9 10">
    <name type="scientific">Pseudooceanicola spongiae</name>
    <dbReference type="NCBI Taxonomy" id="2613965"/>
    <lineage>
        <taxon>Bacteria</taxon>
        <taxon>Pseudomonadati</taxon>
        <taxon>Pseudomonadota</taxon>
        <taxon>Alphaproteobacteria</taxon>
        <taxon>Rhodobacterales</taxon>
        <taxon>Paracoccaceae</taxon>
        <taxon>Pseudooceanicola</taxon>
    </lineage>
</organism>
<name>A0A7L9WII9_9RHOB</name>
<keyword evidence="5 7" id="KW-1133">Transmembrane helix</keyword>
<feature type="transmembrane region" description="Helical" evidence="7">
    <location>
        <begin position="100"/>
        <end position="125"/>
    </location>
</feature>
<dbReference type="NCBIfam" id="TIGR00786">
    <property type="entry name" value="dctM"/>
    <property type="match status" value="1"/>
</dbReference>
<accession>A0A7L9WII9</accession>
<feature type="transmembrane region" description="Helical" evidence="7">
    <location>
        <begin position="12"/>
        <end position="40"/>
    </location>
</feature>